<reference evidence="3 4" key="1">
    <citation type="submission" date="2017-03" db="EMBL/GenBank/DDBJ databases">
        <title>Genome sequence of Sphingomonas dokdonensis DSM 21029.</title>
        <authorList>
            <person name="Poehlein A."/>
            <person name="Wuebbeler J.H."/>
            <person name="Steinbuechel A."/>
            <person name="Daniel R."/>
        </authorList>
    </citation>
    <scope>NUCLEOTIDE SEQUENCE [LARGE SCALE GENOMIC DNA]</scope>
    <source>
        <strain evidence="3 4">DSM 21029</strain>
    </source>
</reference>
<evidence type="ECO:0000259" key="2">
    <source>
        <dbReference type="Pfam" id="PF13462"/>
    </source>
</evidence>
<dbReference type="Proteomes" id="UP000197290">
    <property type="component" value="Unassembled WGS sequence"/>
</dbReference>
<feature type="domain" description="Thioredoxin-like fold" evidence="2">
    <location>
        <begin position="56"/>
        <end position="243"/>
    </location>
</feature>
<dbReference type="InterPro" id="IPR012336">
    <property type="entry name" value="Thioredoxin-like_fold"/>
</dbReference>
<gene>
    <name evidence="3" type="ORF">SPDO_17260</name>
</gene>
<dbReference type="Pfam" id="PF13462">
    <property type="entry name" value="Thioredoxin_4"/>
    <property type="match status" value="1"/>
</dbReference>
<feature type="signal peptide" evidence="1">
    <location>
        <begin position="1"/>
        <end position="20"/>
    </location>
</feature>
<protein>
    <recommendedName>
        <fullName evidence="2">Thioredoxin-like fold domain-containing protein</fullName>
    </recommendedName>
</protein>
<dbReference type="RefSeq" id="WP_088367087.1">
    <property type="nucleotide sequence ID" value="NZ_NBBI01000003.1"/>
</dbReference>
<accession>A0A245ZJZ2</accession>
<dbReference type="Gene3D" id="1.10.40.110">
    <property type="match status" value="1"/>
</dbReference>
<dbReference type="PROSITE" id="PS51257">
    <property type="entry name" value="PROKAR_LIPOPROTEIN"/>
    <property type="match status" value="1"/>
</dbReference>
<evidence type="ECO:0000313" key="3">
    <source>
        <dbReference type="EMBL" id="OWK30045.1"/>
    </source>
</evidence>
<proteinExistence type="predicted"/>
<dbReference type="SUPFAM" id="SSF52833">
    <property type="entry name" value="Thioredoxin-like"/>
    <property type="match status" value="1"/>
</dbReference>
<dbReference type="InterPro" id="IPR036249">
    <property type="entry name" value="Thioredoxin-like_sf"/>
</dbReference>
<keyword evidence="1" id="KW-0732">Signal</keyword>
<dbReference type="EMBL" id="NBBI01000003">
    <property type="protein sequence ID" value="OWK30045.1"/>
    <property type="molecule type" value="Genomic_DNA"/>
</dbReference>
<evidence type="ECO:0000256" key="1">
    <source>
        <dbReference type="SAM" id="SignalP"/>
    </source>
</evidence>
<keyword evidence="4" id="KW-1185">Reference proteome</keyword>
<comment type="caution">
    <text evidence="3">The sequence shown here is derived from an EMBL/GenBank/DDBJ whole genome shotgun (WGS) entry which is preliminary data.</text>
</comment>
<sequence>MNLRLAASTPLLACALAMLAACGDGGSTNTAAPNSIAAAPAPAGQDWTQVVSKTADGGYLMGNPNAPLKLVEYGSRTCPTCGNFGRTATQPLEENYIKTGKVSFEFRDFLVHAPDLGVATLGRCVGEAPFFPVLHQMFVDQDQFLQKLESVPADFQQRLQGMSPAQQATAWVEHLGYIDFMKQRGLTEAQARQCLSDGSRIEELAKISEVAMRDKDVTGTPTFILNGEKLDAASWPQVEQALKAAGA</sequence>
<dbReference type="Gene3D" id="3.40.30.10">
    <property type="entry name" value="Glutaredoxin"/>
    <property type="match status" value="1"/>
</dbReference>
<name>A0A245ZJZ2_9SPHN</name>
<evidence type="ECO:0000313" key="4">
    <source>
        <dbReference type="Proteomes" id="UP000197290"/>
    </source>
</evidence>
<feature type="chain" id="PRO_5012512503" description="Thioredoxin-like fold domain-containing protein" evidence="1">
    <location>
        <begin position="21"/>
        <end position="247"/>
    </location>
</feature>
<dbReference type="OrthoDB" id="8478320at2"/>
<dbReference type="AlphaFoldDB" id="A0A245ZJZ2"/>
<organism evidence="3 4">
    <name type="scientific">Sphingomonas dokdonensis</name>
    <dbReference type="NCBI Taxonomy" id="344880"/>
    <lineage>
        <taxon>Bacteria</taxon>
        <taxon>Pseudomonadati</taxon>
        <taxon>Pseudomonadota</taxon>
        <taxon>Alphaproteobacteria</taxon>
        <taxon>Sphingomonadales</taxon>
        <taxon>Sphingomonadaceae</taxon>
        <taxon>Sphingomonas</taxon>
    </lineage>
</organism>